<comment type="caution">
    <text evidence="3">The sequence shown here is derived from an EMBL/GenBank/DDBJ whole genome shotgun (WGS) entry which is preliminary data.</text>
</comment>
<evidence type="ECO:0008006" key="6">
    <source>
        <dbReference type="Google" id="ProtNLM"/>
    </source>
</evidence>
<gene>
    <name evidence="2" type="ORF">BBI17_009885</name>
    <name evidence="3" type="ORF">BBO99_00009827</name>
</gene>
<sequence length="296" mass="33457">MARTDSDITSDKKNFPVFFFHGLTGNSREGFNFAANLTAEGRVFVPLAFCERECSLTALNIQVPMAIAAVRQVVANDDRFVNGYIFMGHSQGGMMARAVIEQMDDHKVHTFVSLAGALNGMFYGPQDEDRNAIHDVSTGFGAKVLPSELFNFAGYSPEGYRGKMQYDLARRAMDPKIQAAYSIINLARTPVRDVWLETNEFLPMINNVIKCVCEANSLEEIESGYEHFTMVEMCDTVEYREDTFGLRTLDERGALSFYTVPGVPHCCWLYDSPKFHTEGMCEFYPLYDEYVYKVLS</sequence>
<name>A0A3R7GS57_9STRA</name>
<evidence type="ECO:0000313" key="3">
    <source>
        <dbReference type="EMBL" id="RLN72458.1"/>
    </source>
</evidence>
<reference evidence="4 5" key="1">
    <citation type="submission" date="2018-07" db="EMBL/GenBank/DDBJ databases">
        <title>Genome sequencing of oomycete isolates from Chile give support for New Zealand origin for Phytophthora kernoviae and make available the first Nothophytophthora sp. genome.</title>
        <authorList>
            <person name="Studholme D.J."/>
            <person name="Sanfuentes E."/>
            <person name="Panda P."/>
            <person name="Hill R."/>
            <person name="Sambles C."/>
            <person name="Grant M."/>
            <person name="Williams N.M."/>
            <person name="Mcdougal R.L."/>
        </authorList>
    </citation>
    <scope>NUCLEOTIDE SEQUENCE [LARGE SCALE GENOMIC DNA]</scope>
    <source>
        <strain evidence="2">Chile2</strain>
        <strain evidence="3">Chile4</strain>
    </source>
</reference>
<evidence type="ECO:0000256" key="1">
    <source>
        <dbReference type="ARBA" id="ARBA00022801"/>
    </source>
</evidence>
<evidence type="ECO:0000313" key="4">
    <source>
        <dbReference type="Proteomes" id="UP000285624"/>
    </source>
</evidence>
<dbReference type="EMBL" id="MBDN02001153">
    <property type="protein sequence ID" value="RLN72458.1"/>
    <property type="molecule type" value="Genomic_DNA"/>
</dbReference>
<proteinExistence type="predicted"/>
<dbReference type="PANTHER" id="PTHR11247">
    <property type="entry name" value="PALMITOYL-PROTEIN THIOESTERASE/DOLICHYLDIPHOSPHATASE 1"/>
    <property type="match status" value="1"/>
</dbReference>
<dbReference type="PANTHER" id="PTHR11247:SF8">
    <property type="entry name" value="PALMITOYL-PROTEIN THIOESTERASE 1"/>
    <property type="match status" value="1"/>
</dbReference>
<organism evidence="3 4">
    <name type="scientific">Phytophthora kernoviae</name>
    <dbReference type="NCBI Taxonomy" id="325452"/>
    <lineage>
        <taxon>Eukaryota</taxon>
        <taxon>Sar</taxon>
        <taxon>Stramenopiles</taxon>
        <taxon>Oomycota</taxon>
        <taxon>Peronosporomycetes</taxon>
        <taxon>Peronosporales</taxon>
        <taxon>Peronosporaceae</taxon>
        <taxon>Phytophthora</taxon>
    </lineage>
</organism>
<protein>
    <recommendedName>
        <fullName evidence="6">AB hydrolase-1 domain-containing protein</fullName>
    </recommendedName>
</protein>
<evidence type="ECO:0000313" key="5">
    <source>
        <dbReference type="Proteomes" id="UP000285883"/>
    </source>
</evidence>
<keyword evidence="1" id="KW-0378">Hydrolase</keyword>
<dbReference type="InterPro" id="IPR029058">
    <property type="entry name" value="AB_hydrolase_fold"/>
</dbReference>
<dbReference type="Gene3D" id="3.40.50.1820">
    <property type="entry name" value="alpha/beta hydrolase"/>
    <property type="match status" value="2"/>
</dbReference>
<dbReference type="GO" id="GO:0005764">
    <property type="term" value="C:lysosome"/>
    <property type="evidence" value="ECO:0007669"/>
    <property type="project" value="TreeGrafter"/>
</dbReference>
<dbReference type="Proteomes" id="UP000285883">
    <property type="component" value="Unassembled WGS sequence"/>
</dbReference>
<dbReference type="EMBL" id="MAYM02001421">
    <property type="protein sequence ID" value="RLN20169.1"/>
    <property type="molecule type" value="Genomic_DNA"/>
</dbReference>
<dbReference type="GO" id="GO:0016790">
    <property type="term" value="F:thiolester hydrolase activity"/>
    <property type="evidence" value="ECO:0007669"/>
    <property type="project" value="TreeGrafter"/>
</dbReference>
<evidence type="ECO:0000313" key="2">
    <source>
        <dbReference type="EMBL" id="RLN20169.1"/>
    </source>
</evidence>
<accession>A0A3R7GS57</accession>
<keyword evidence="4" id="KW-1185">Reference proteome</keyword>
<dbReference type="Proteomes" id="UP000285624">
    <property type="component" value="Unassembled WGS sequence"/>
</dbReference>
<dbReference type="SUPFAM" id="SSF53474">
    <property type="entry name" value="alpha/beta-Hydrolases"/>
    <property type="match status" value="1"/>
</dbReference>
<dbReference type="AlphaFoldDB" id="A0A3R7GS57"/>
<dbReference type="Pfam" id="PF02089">
    <property type="entry name" value="Palm_thioest"/>
    <property type="match status" value="1"/>
</dbReference>
<dbReference type="STRING" id="325452.A0A3R7GS57"/>